<gene>
    <name evidence="9" type="ORF">D7S89_16300</name>
</gene>
<evidence type="ECO:0000256" key="5">
    <source>
        <dbReference type="ARBA" id="ARBA00023136"/>
    </source>
</evidence>
<evidence type="ECO:0000313" key="9">
    <source>
        <dbReference type="EMBL" id="RKP46912.1"/>
    </source>
</evidence>
<keyword evidence="6 7" id="KW-0998">Cell outer membrane</keyword>
<comment type="subcellular location">
    <subcellularLocation>
        <location evidence="7">Cell outer membrane</location>
        <topology evidence="7">Peripheral membrane protein</topology>
    </subcellularLocation>
</comment>
<feature type="signal peptide" evidence="8">
    <location>
        <begin position="1"/>
        <end position="23"/>
    </location>
</feature>
<dbReference type="GO" id="GO:0031640">
    <property type="term" value="P:killing of cells of another organism"/>
    <property type="evidence" value="ECO:0007669"/>
    <property type="project" value="UniProtKB-KW"/>
</dbReference>
<feature type="chain" id="PRO_5019728562" description="Protein CyaE" evidence="8">
    <location>
        <begin position="24"/>
        <end position="478"/>
    </location>
</feature>
<evidence type="ECO:0000256" key="4">
    <source>
        <dbReference type="ARBA" id="ARBA00022692"/>
    </source>
</evidence>
<evidence type="ECO:0000256" key="8">
    <source>
        <dbReference type="SAM" id="SignalP"/>
    </source>
</evidence>
<dbReference type="GO" id="GO:0015562">
    <property type="term" value="F:efflux transmembrane transporter activity"/>
    <property type="evidence" value="ECO:0007669"/>
    <property type="project" value="InterPro"/>
</dbReference>
<dbReference type="OrthoDB" id="8553524at2"/>
<dbReference type="PANTHER" id="PTHR30026:SF20">
    <property type="entry name" value="OUTER MEMBRANE PROTEIN TOLC"/>
    <property type="match status" value="1"/>
</dbReference>
<dbReference type="GO" id="GO:0015288">
    <property type="term" value="F:porin activity"/>
    <property type="evidence" value="ECO:0007669"/>
    <property type="project" value="TreeGrafter"/>
</dbReference>
<keyword evidence="8" id="KW-0732">Signal</keyword>
<keyword evidence="5 7" id="KW-0472">Membrane</keyword>
<dbReference type="PIRSF" id="PIRSF001892">
    <property type="entry name" value="CyaE"/>
    <property type="match status" value="1"/>
</dbReference>
<dbReference type="RefSeq" id="WP_121278789.1">
    <property type="nucleotide sequence ID" value="NZ_RBZV01000006.1"/>
</dbReference>
<name>A0A494X9V0_9BURK</name>
<dbReference type="Gene3D" id="1.20.1600.10">
    <property type="entry name" value="Outer membrane efflux proteins (OEP)"/>
    <property type="match status" value="1"/>
</dbReference>
<dbReference type="InterPro" id="IPR028351">
    <property type="entry name" value="CyaE"/>
</dbReference>
<organism evidence="9 10">
    <name type="scientific">Trinickia fusca</name>
    <dbReference type="NCBI Taxonomy" id="2419777"/>
    <lineage>
        <taxon>Bacteria</taxon>
        <taxon>Pseudomonadati</taxon>
        <taxon>Pseudomonadota</taxon>
        <taxon>Betaproteobacteria</taxon>
        <taxon>Burkholderiales</taxon>
        <taxon>Burkholderiaceae</taxon>
        <taxon>Trinickia</taxon>
    </lineage>
</organism>
<keyword evidence="2 7" id="KW-0813">Transport</keyword>
<comment type="similarity">
    <text evidence="1 7">Belongs to the outer membrane factor (OMF) (TC 1.B.17) family.</text>
</comment>
<evidence type="ECO:0000256" key="1">
    <source>
        <dbReference type="ARBA" id="ARBA00007613"/>
    </source>
</evidence>
<comment type="function">
    <text evidence="7">CyaE is necessary for transport of calmodulin-sensitive adenylate cyclase-hemolysin (cyclolysin).</text>
</comment>
<dbReference type="GO" id="GO:1990281">
    <property type="term" value="C:efflux pump complex"/>
    <property type="evidence" value="ECO:0007669"/>
    <property type="project" value="TreeGrafter"/>
</dbReference>
<keyword evidence="7" id="KW-0204">Cytolysis</keyword>
<dbReference type="AlphaFoldDB" id="A0A494X9V0"/>
<comment type="caution">
    <text evidence="9">The sequence shown here is derived from an EMBL/GenBank/DDBJ whole genome shotgun (WGS) entry which is preliminary data.</text>
</comment>
<dbReference type="SUPFAM" id="SSF56954">
    <property type="entry name" value="Outer membrane efflux proteins (OEP)"/>
    <property type="match status" value="1"/>
</dbReference>
<proteinExistence type="inferred from homology"/>
<evidence type="ECO:0000256" key="3">
    <source>
        <dbReference type="ARBA" id="ARBA00022452"/>
    </source>
</evidence>
<dbReference type="PANTHER" id="PTHR30026">
    <property type="entry name" value="OUTER MEMBRANE PROTEIN TOLC"/>
    <property type="match status" value="1"/>
</dbReference>
<dbReference type="Pfam" id="PF02321">
    <property type="entry name" value="OEP"/>
    <property type="match status" value="2"/>
</dbReference>
<keyword evidence="4" id="KW-0812">Transmembrane</keyword>
<dbReference type="GO" id="GO:0009279">
    <property type="term" value="C:cell outer membrane"/>
    <property type="evidence" value="ECO:0007669"/>
    <property type="project" value="UniProtKB-SubCell"/>
</dbReference>
<reference evidence="9 10" key="1">
    <citation type="submission" date="2018-10" db="EMBL/GenBank/DDBJ databases">
        <title>Paraburkholderia sp. 7MK8-2, isolated from soil.</title>
        <authorList>
            <person name="Gao Z.-H."/>
            <person name="Qiu L.-H."/>
        </authorList>
    </citation>
    <scope>NUCLEOTIDE SEQUENCE [LARGE SCALE GENOMIC DNA]</scope>
    <source>
        <strain evidence="9 10">7MK8-2</strain>
    </source>
</reference>
<dbReference type="InterPro" id="IPR051906">
    <property type="entry name" value="TolC-like"/>
</dbReference>
<evidence type="ECO:0000256" key="7">
    <source>
        <dbReference type="PIRNR" id="PIRNR001892"/>
    </source>
</evidence>
<evidence type="ECO:0000313" key="10">
    <source>
        <dbReference type="Proteomes" id="UP000280434"/>
    </source>
</evidence>
<protein>
    <recommendedName>
        <fullName evidence="7">Protein CyaE</fullName>
    </recommendedName>
</protein>
<dbReference type="EMBL" id="RBZV01000006">
    <property type="protein sequence ID" value="RKP46912.1"/>
    <property type="molecule type" value="Genomic_DNA"/>
</dbReference>
<dbReference type="Proteomes" id="UP000280434">
    <property type="component" value="Unassembled WGS sequence"/>
</dbReference>
<keyword evidence="10" id="KW-1185">Reference proteome</keyword>
<keyword evidence="7" id="KW-0354">Hemolysis</keyword>
<evidence type="ECO:0000256" key="2">
    <source>
        <dbReference type="ARBA" id="ARBA00022448"/>
    </source>
</evidence>
<dbReference type="InterPro" id="IPR003423">
    <property type="entry name" value="OMP_efflux"/>
</dbReference>
<evidence type="ECO:0000256" key="6">
    <source>
        <dbReference type="ARBA" id="ARBA00023237"/>
    </source>
</evidence>
<accession>A0A494X9V0</accession>
<keyword evidence="3" id="KW-1134">Transmembrane beta strand</keyword>
<sequence length="478" mass="50432">MNARGVAGMALTAALLMSGRAQAFDPLFAMRTVPPNPGGDVIPAGQPCTFAAPGEPLTLVEAVERGLCNNPRTREAWAGVKAQAAAVGVARAAYLPSITGNWQEVRDVSSTRVNGHPELDSDTAANVRTESVTLNWLLFDFGGRAAALRNADSLLAAARATQDAAVQDTFATVAKDYAAVQAASGELDAAEEIERIAGDSVVAAQARVDRGVAPVTDALQAQTKRDEATFNRIRAEGNAKTTLGALASDMGLDPDVPLVVPPVTATPLPGGDWSESVVQLIDDVKRTHPAVLAAEARYEAALAKVAQTRSAGLPSVNLVAKYSRNNQPASLGLGIPTYPATGRDAYIGVQISIPFFEGGGRHYEVRQAEAEAERQQAAVDDARQQAALDMWTAWQSLRTATQNAAHTEAAVAIARRAFDAAEHRYRAGVGNILELLSTQTALATAQQHRIQALADWHTAKLALASKLGRLNMQSIADR</sequence>